<reference evidence="9" key="1">
    <citation type="submission" date="2018-03" db="EMBL/GenBank/DDBJ databases">
        <title>The relapsing fever spirochete Borrelia turicatae persists in the highly oxidative environment of its soft-bodied tick vector.</title>
        <authorList>
            <person name="Bourret T.J."/>
            <person name="Boyle W.K."/>
            <person name="Valenzuela J.G."/>
            <person name="Oliveira F."/>
            <person name="Lopez J.E."/>
        </authorList>
    </citation>
    <scope>NUCLEOTIDE SEQUENCE</scope>
    <source>
        <strain evidence="9">Kansas strain/isolate</strain>
        <tissue evidence="9">Salivary glands</tissue>
    </source>
</reference>
<evidence type="ECO:0000256" key="3">
    <source>
        <dbReference type="ARBA" id="ARBA00022980"/>
    </source>
</evidence>
<dbReference type="GO" id="GO:1990904">
    <property type="term" value="C:ribonucleoprotein complex"/>
    <property type="evidence" value="ECO:0007669"/>
    <property type="project" value="UniProtKB-KW"/>
</dbReference>
<dbReference type="InterPro" id="IPR013005">
    <property type="entry name" value="Ribosomal_uL4-like"/>
</dbReference>
<sequence length="306" mass="34787">MAAVFASSVVRLFRSTQNLTAQGRVLQRFYSVELPITSQNEEAPASTELTVPSRPSLPIITSRDLAYPSKFTKNREAWVENLDTVESEKLGMVPLHPLVFGAFPRIDLLHWNVHWQMNYKRVDWATTKSRAEVRGGGRKPWPQKGLGKARHGSIRSPLWKGGGVAKGPRGPKTYFFMLPFFSRVKGLITALSTKFAQDDLKIVDSLDLPSDDPKFLEELVDERIWGPSVLFVDDTDYVPKNIALACDEIKHMNIMPVYGLNVYSMLKHDTLVITLSALEKIEERLLFHLNRTDVREAMSRLRKPRL</sequence>
<protein>
    <recommendedName>
        <fullName evidence="6">Large ribosomal subunit protein uL4m</fullName>
    </recommendedName>
    <alternativeName>
        <fullName evidence="7">39S ribosomal protein L4, mitochondrial</fullName>
    </alternativeName>
</protein>
<dbReference type="EMBL" id="GGLE01006139">
    <property type="protein sequence ID" value="MBY10265.1"/>
    <property type="molecule type" value="Transcribed_RNA"/>
</dbReference>
<feature type="region of interest" description="Disordered" evidence="8">
    <location>
        <begin position="133"/>
        <end position="152"/>
    </location>
</feature>
<evidence type="ECO:0000256" key="7">
    <source>
        <dbReference type="ARBA" id="ARBA00082711"/>
    </source>
</evidence>
<dbReference type="GO" id="GO:0003735">
    <property type="term" value="F:structural constituent of ribosome"/>
    <property type="evidence" value="ECO:0007669"/>
    <property type="project" value="InterPro"/>
</dbReference>
<dbReference type="Gene3D" id="3.40.1370.10">
    <property type="match status" value="1"/>
</dbReference>
<evidence type="ECO:0000256" key="4">
    <source>
        <dbReference type="ARBA" id="ARBA00023128"/>
    </source>
</evidence>
<dbReference type="GO" id="GO:0006412">
    <property type="term" value="P:translation"/>
    <property type="evidence" value="ECO:0007669"/>
    <property type="project" value="InterPro"/>
</dbReference>
<evidence type="ECO:0000256" key="2">
    <source>
        <dbReference type="ARBA" id="ARBA00010528"/>
    </source>
</evidence>
<dbReference type="PANTHER" id="PTHR10746">
    <property type="entry name" value="50S RIBOSOMAL PROTEIN L4"/>
    <property type="match status" value="1"/>
</dbReference>
<evidence type="ECO:0000256" key="8">
    <source>
        <dbReference type="SAM" id="MobiDB-lite"/>
    </source>
</evidence>
<dbReference type="GO" id="GO:0005743">
    <property type="term" value="C:mitochondrial inner membrane"/>
    <property type="evidence" value="ECO:0007669"/>
    <property type="project" value="UniProtKB-ARBA"/>
</dbReference>
<evidence type="ECO:0000313" key="9">
    <source>
        <dbReference type="EMBL" id="MBY10265.1"/>
    </source>
</evidence>
<dbReference type="NCBIfam" id="TIGR03953">
    <property type="entry name" value="rplD_bact"/>
    <property type="match status" value="1"/>
</dbReference>
<dbReference type="InterPro" id="IPR023574">
    <property type="entry name" value="Ribosomal_uL4_dom_sf"/>
</dbReference>
<dbReference type="GO" id="GO:0005840">
    <property type="term" value="C:ribosome"/>
    <property type="evidence" value="ECO:0007669"/>
    <property type="project" value="UniProtKB-KW"/>
</dbReference>
<evidence type="ECO:0000256" key="1">
    <source>
        <dbReference type="ARBA" id="ARBA00004173"/>
    </source>
</evidence>
<proteinExistence type="inferred from homology"/>
<keyword evidence="5" id="KW-0687">Ribonucleoprotein</keyword>
<evidence type="ECO:0000256" key="5">
    <source>
        <dbReference type="ARBA" id="ARBA00023274"/>
    </source>
</evidence>
<dbReference type="Pfam" id="PF00573">
    <property type="entry name" value="Ribosomal_L4"/>
    <property type="match status" value="1"/>
</dbReference>
<keyword evidence="4" id="KW-0496">Mitochondrion</keyword>
<organism evidence="9">
    <name type="scientific">Ornithodoros turicata</name>
    <dbReference type="NCBI Taxonomy" id="34597"/>
    <lineage>
        <taxon>Eukaryota</taxon>
        <taxon>Metazoa</taxon>
        <taxon>Ecdysozoa</taxon>
        <taxon>Arthropoda</taxon>
        <taxon>Chelicerata</taxon>
        <taxon>Arachnida</taxon>
        <taxon>Acari</taxon>
        <taxon>Parasitiformes</taxon>
        <taxon>Ixodida</taxon>
        <taxon>Ixodoidea</taxon>
        <taxon>Argasidae</taxon>
        <taxon>Ornithodorinae</taxon>
        <taxon>Ornithodoros</taxon>
    </lineage>
</organism>
<keyword evidence="3 9" id="KW-0689">Ribosomal protein</keyword>
<comment type="similarity">
    <text evidence="2">Belongs to the universal ribosomal protein uL4 family.</text>
</comment>
<dbReference type="InterPro" id="IPR002136">
    <property type="entry name" value="Ribosomal_uL4"/>
</dbReference>
<dbReference type="FunFam" id="3.40.1370.10:FF:000005">
    <property type="entry name" value="39S ribosomal protein L4, mitochondrial"/>
    <property type="match status" value="1"/>
</dbReference>
<name>A0A2R5LLD5_9ACAR</name>
<dbReference type="AlphaFoldDB" id="A0A2R5LLD5"/>
<accession>A0A2R5LLD5</accession>
<evidence type="ECO:0000256" key="6">
    <source>
        <dbReference type="ARBA" id="ARBA00040565"/>
    </source>
</evidence>
<dbReference type="SUPFAM" id="SSF52166">
    <property type="entry name" value="Ribosomal protein L4"/>
    <property type="match status" value="1"/>
</dbReference>
<dbReference type="PANTHER" id="PTHR10746:SF6">
    <property type="entry name" value="LARGE RIBOSOMAL SUBUNIT PROTEIN UL4M"/>
    <property type="match status" value="1"/>
</dbReference>
<comment type="subcellular location">
    <subcellularLocation>
        <location evidence="1">Mitochondrion</location>
    </subcellularLocation>
</comment>